<feature type="non-terminal residue" evidence="1">
    <location>
        <position position="1"/>
    </location>
</feature>
<dbReference type="Proteomes" id="UP000789759">
    <property type="component" value="Unassembled WGS sequence"/>
</dbReference>
<keyword evidence="2" id="KW-1185">Reference proteome</keyword>
<dbReference type="AlphaFoldDB" id="A0A9N9JN18"/>
<proteinExistence type="predicted"/>
<dbReference type="EMBL" id="CAJVQA010026576">
    <property type="protein sequence ID" value="CAG8789467.1"/>
    <property type="molecule type" value="Genomic_DNA"/>
</dbReference>
<sequence length="59" mass="6549">PLQRPQNIGGLQNANDQIQRALNIGRQIVRFQNTANLFNNNFIAVQNYTNLVSSAGSVH</sequence>
<reference evidence="1" key="1">
    <citation type="submission" date="2021-06" db="EMBL/GenBank/DDBJ databases">
        <authorList>
            <person name="Kallberg Y."/>
            <person name="Tangrot J."/>
            <person name="Rosling A."/>
        </authorList>
    </citation>
    <scope>NUCLEOTIDE SEQUENCE</scope>
    <source>
        <strain evidence="1">FL966</strain>
    </source>
</reference>
<comment type="caution">
    <text evidence="1">The sequence shown here is derived from an EMBL/GenBank/DDBJ whole genome shotgun (WGS) entry which is preliminary data.</text>
</comment>
<evidence type="ECO:0000313" key="2">
    <source>
        <dbReference type="Proteomes" id="UP000789759"/>
    </source>
</evidence>
<gene>
    <name evidence="1" type="ORF">CPELLU_LOCUS16909</name>
</gene>
<accession>A0A9N9JN18</accession>
<protein>
    <submittedName>
        <fullName evidence="1">7453_t:CDS:1</fullName>
    </submittedName>
</protein>
<evidence type="ECO:0000313" key="1">
    <source>
        <dbReference type="EMBL" id="CAG8789467.1"/>
    </source>
</evidence>
<name>A0A9N9JN18_9GLOM</name>
<dbReference type="OrthoDB" id="2441993at2759"/>
<organism evidence="1 2">
    <name type="scientific">Cetraspora pellucida</name>
    <dbReference type="NCBI Taxonomy" id="1433469"/>
    <lineage>
        <taxon>Eukaryota</taxon>
        <taxon>Fungi</taxon>
        <taxon>Fungi incertae sedis</taxon>
        <taxon>Mucoromycota</taxon>
        <taxon>Glomeromycotina</taxon>
        <taxon>Glomeromycetes</taxon>
        <taxon>Diversisporales</taxon>
        <taxon>Gigasporaceae</taxon>
        <taxon>Cetraspora</taxon>
    </lineage>
</organism>